<evidence type="ECO:0000313" key="1">
    <source>
        <dbReference type="EMBL" id="GFY07836.1"/>
    </source>
</evidence>
<protein>
    <submittedName>
        <fullName evidence="1">Uncharacterized protein</fullName>
    </submittedName>
</protein>
<dbReference type="AlphaFoldDB" id="A0A8X6SG76"/>
<keyword evidence="2" id="KW-1185">Reference proteome</keyword>
<proteinExistence type="predicted"/>
<name>A0A8X6SG76_TRICX</name>
<dbReference type="EMBL" id="BMAU01021278">
    <property type="protein sequence ID" value="GFY07836.1"/>
    <property type="molecule type" value="Genomic_DNA"/>
</dbReference>
<sequence length="80" mass="8444">MGAAISNALQPGAFTGASSEEATCDWKAADEAVGCTRAFLMMWRSSRQLVCRGHPEPGLRVKDISDPLVTTPLHNANSAA</sequence>
<evidence type="ECO:0000313" key="2">
    <source>
        <dbReference type="Proteomes" id="UP000887159"/>
    </source>
</evidence>
<dbReference type="Proteomes" id="UP000887159">
    <property type="component" value="Unassembled WGS sequence"/>
</dbReference>
<comment type="caution">
    <text evidence="1">The sequence shown here is derived from an EMBL/GenBank/DDBJ whole genome shotgun (WGS) entry which is preliminary data.</text>
</comment>
<accession>A0A8X6SG76</accession>
<reference evidence="1" key="1">
    <citation type="submission" date="2020-08" db="EMBL/GenBank/DDBJ databases">
        <title>Multicomponent nature underlies the extraordinary mechanical properties of spider dragline silk.</title>
        <authorList>
            <person name="Kono N."/>
            <person name="Nakamura H."/>
            <person name="Mori M."/>
            <person name="Yoshida Y."/>
            <person name="Ohtoshi R."/>
            <person name="Malay A.D."/>
            <person name="Moran D.A.P."/>
            <person name="Tomita M."/>
            <person name="Numata K."/>
            <person name="Arakawa K."/>
        </authorList>
    </citation>
    <scope>NUCLEOTIDE SEQUENCE</scope>
</reference>
<organism evidence="1 2">
    <name type="scientific">Trichonephila clavipes</name>
    <name type="common">Golden silk orbweaver</name>
    <name type="synonym">Nephila clavipes</name>
    <dbReference type="NCBI Taxonomy" id="2585209"/>
    <lineage>
        <taxon>Eukaryota</taxon>
        <taxon>Metazoa</taxon>
        <taxon>Ecdysozoa</taxon>
        <taxon>Arthropoda</taxon>
        <taxon>Chelicerata</taxon>
        <taxon>Arachnida</taxon>
        <taxon>Araneae</taxon>
        <taxon>Araneomorphae</taxon>
        <taxon>Entelegynae</taxon>
        <taxon>Araneoidea</taxon>
        <taxon>Nephilidae</taxon>
        <taxon>Trichonephila</taxon>
    </lineage>
</organism>
<gene>
    <name evidence="1" type="ORF">TNCV_4287721</name>
</gene>